<dbReference type="PROSITE" id="PS50943">
    <property type="entry name" value="HTH_CROC1"/>
    <property type="match status" value="1"/>
</dbReference>
<dbReference type="HOGENOM" id="CLU_053651_0_2_6"/>
<dbReference type="STRING" id="631362.Thi970DRAFT_01275"/>
<dbReference type="eggNOG" id="COG1396">
    <property type="taxonomic scope" value="Bacteria"/>
</dbReference>
<dbReference type="AlphaFoldDB" id="H8YYS7"/>
<dbReference type="InterPro" id="IPR010359">
    <property type="entry name" value="IrrE_HExxH"/>
</dbReference>
<dbReference type="Proteomes" id="UP000002964">
    <property type="component" value="Unassembled WGS sequence"/>
</dbReference>
<dbReference type="SMART" id="SM00530">
    <property type="entry name" value="HTH_XRE"/>
    <property type="match status" value="1"/>
</dbReference>
<dbReference type="PANTHER" id="PTHR43236">
    <property type="entry name" value="ANTITOXIN HIGA1"/>
    <property type="match status" value="1"/>
</dbReference>
<organism evidence="3 4">
    <name type="scientific">Thiorhodovibrio frisius</name>
    <dbReference type="NCBI Taxonomy" id="631362"/>
    <lineage>
        <taxon>Bacteria</taxon>
        <taxon>Pseudomonadati</taxon>
        <taxon>Pseudomonadota</taxon>
        <taxon>Gammaproteobacteria</taxon>
        <taxon>Chromatiales</taxon>
        <taxon>Chromatiaceae</taxon>
        <taxon>Thiorhodovibrio</taxon>
    </lineage>
</organism>
<feature type="domain" description="HTH cro/C1-type" evidence="2">
    <location>
        <begin position="9"/>
        <end position="63"/>
    </location>
</feature>
<dbReference type="Pfam" id="PF01381">
    <property type="entry name" value="HTH_3"/>
    <property type="match status" value="1"/>
</dbReference>
<name>H8YYS7_9GAMM</name>
<evidence type="ECO:0000256" key="1">
    <source>
        <dbReference type="ARBA" id="ARBA00007227"/>
    </source>
</evidence>
<dbReference type="Gene3D" id="1.10.260.40">
    <property type="entry name" value="lambda repressor-like DNA-binding domains"/>
    <property type="match status" value="1"/>
</dbReference>
<accession>H8YYS7</accession>
<evidence type="ECO:0000259" key="2">
    <source>
        <dbReference type="PROSITE" id="PS50943"/>
    </source>
</evidence>
<dbReference type="PANTHER" id="PTHR43236:SF1">
    <property type="entry name" value="BLL7220 PROTEIN"/>
    <property type="match status" value="1"/>
</dbReference>
<reference evidence="3 4" key="2">
    <citation type="submission" date="2011-11" db="EMBL/GenBank/DDBJ databases">
        <authorList>
            <consortium name="US DOE Joint Genome Institute"/>
            <person name="Lucas S."/>
            <person name="Han J."/>
            <person name="Lapidus A."/>
            <person name="Cheng J.-F."/>
            <person name="Goodwin L."/>
            <person name="Pitluck S."/>
            <person name="Peters L."/>
            <person name="Ovchinnikova G."/>
            <person name="Zhang X."/>
            <person name="Detter J.C."/>
            <person name="Han C."/>
            <person name="Tapia R."/>
            <person name="Land M."/>
            <person name="Hauser L."/>
            <person name="Kyrpides N."/>
            <person name="Ivanova N."/>
            <person name="Pagani I."/>
            <person name="Vogl K."/>
            <person name="Liu Z."/>
            <person name="Overmann J."/>
            <person name="Frigaard N.-U."/>
            <person name="Bryant D."/>
            <person name="Woyke T."/>
        </authorList>
    </citation>
    <scope>NUCLEOTIDE SEQUENCE [LARGE SCALE GENOMIC DNA]</scope>
    <source>
        <strain evidence="3 4">970</strain>
    </source>
</reference>
<comment type="similarity">
    <text evidence="1">Belongs to the short-chain fatty acyl-CoA assimilation regulator (ScfR) family.</text>
</comment>
<protein>
    <submittedName>
        <fullName evidence="3">Putative Zn peptidase</fullName>
    </submittedName>
</protein>
<evidence type="ECO:0000313" key="3">
    <source>
        <dbReference type="EMBL" id="EIC23603.1"/>
    </source>
</evidence>
<dbReference type="Pfam" id="PF06114">
    <property type="entry name" value="Peptidase_M78"/>
    <property type="match status" value="1"/>
</dbReference>
<sequence>MKERIGGNLLRLRRERSLSQETLATQAGLSLLAYRNLEKGRSEPRRNTLLALAAALDVPIKALLQPARHLQRVRFRSLKKLKRRDQVLADIALRLANFIDLEAMTGDRLPHELKPLWDELSHQSEQNIPELAGKVRKHFGLNNKEPVHDICGLLESRGIKVLSLEVLSDGFMGLSVAEEDGGPAVVVNTWHRLPVETWIFSAAHELGHLLLHLNAYDVGEEREDQQQEREADSFASHFLMPQAAFANEWQDAEGLPLLDRVFKIKRVFRVSWRTVLYRVAESEPEQKRALIWQRFNRAYQQRNGKSLLKHDEPDGIAREIYHGDQAQRSTGLEPARMEKYDFQGDRLWRLTRHAVENDQITLSRASEILRLPLLEMRELSASWML</sequence>
<dbReference type="Gene3D" id="1.10.10.2910">
    <property type="match status" value="1"/>
</dbReference>
<keyword evidence="4" id="KW-1185">Reference proteome</keyword>
<evidence type="ECO:0000313" key="4">
    <source>
        <dbReference type="Proteomes" id="UP000002964"/>
    </source>
</evidence>
<dbReference type="RefSeq" id="WP_009147686.1">
    <property type="nucleotide sequence ID" value="NZ_CP121471.1"/>
</dbReference>
<dbReference type="eggNOG" id="COG2856">
    <property type="taxonomic scope" value="Bacteria"/>
</dbReference>
<dbReference type="InterPro" id="IPR001387">
    <property type="entry name" value="Cro/C1-type_HTH"/>
</dbReference>
<proteinExistence type="inferred from homology"/>
<dbReference type="EMBL" id="JH603168">
    <property type="protein sequence ID" value="EIC23603.1"/>
    <property type="molecule type" value="Genomic_DNA"/>
</dbReference>
<dbReference type="GO" id="GO:0003677">
    <property type="term" value="F:DNA binding"/>
    <property type="evidence" value="ECO:0007669"/>
    <property type="project" value="InterPro"/>
</dbReference>
<dbReference type="OrthoDB" id="9794834at2"/>
<reference evidence="4" key="1">
    <citation type="submission" date="2011-06" db="EMBL/GenBank/DDBJ databases">
        <authorList>
            <consortium name="US DOE Joint Genome Institute (JGI-PGF)"/>
            <person name="Lucas S."/>
            <person name="Han J."/>
            <person name="Lapidus A."/>
            <person name="Cheng J.-F."/>
            <person name="Goodwin L."/>
            <person name="Pitluck S."/>
            <person name="Peters L."/>
            <person name="Land M.L."/>
            <person name="Hauser L."/>
            <person name="Vogl K."/>
            <person name="Liu Z."/>
            <person name="Overmann J."/>
            <person name="Frigaard N.-U."/>
            <person name="Bryant D.A."/>
            <person name="Woyke T.J."/>
        </authorList>
    </citation>
    <scope>NUCLEOTIDE SEQUENCE [LARGE SCALE GENOMIC DNA]</scope>
    <source>
        <strain evidence="4">970</strain>
    </source>
</reference>
<dbReference type="InterPro" id="IPR052345">
    <property type="entry name" value="Rad_response_metalloprotease"/>
</dbReference>
<dbReference type="SUPFAM" id="SSF47413">
    <property type="entry name" value="lambda repressor-like DNA-binding domains"/>
    <property type="match status" value="1"/>
</dbReference>
<dbReference type="InterPro" id="IPR010982">
    <property type="entry name" value="Lambda_DNA-bd_dom_sf"/>
</dbReference>
<gene>
    <name evidence="3" type="ORF">Thi970DRAFT_01275</name>
</gene>